<dbReference type="VEuPathDB" id="FungiDB:PADG_05780"/>
<protein>
    <submittedName>
        <fullName evidence="2">Uncharacterized protein</fullName>
    </submittedName>
</protein>
<dbReference type="KEGG" id="pbn:PADG_05780"/>
<dbReference type="AlphaFoldDB" id="C1GEU4"/>
<evidence type="ECO:0000313" key="3">
    <source>
        <dbReference type="Proteomes" id="UP000001628"/>
    </source>
</evidence>
<keyword evidence="3" id="KW-1185">Reference proteome</keyword>
<feature type="region of interest" description="Disordered" evidence="1">
    <location>
        <begin position="28"/>
        <end position="59"/>
    </location>
</feature>
<dbReference type="Proteomes" id="UP000001628">
    <property type="component" value="Unassembled WGS sequence"/>
</dbReference>
<gene>
    <name evidence="2" type="ORF">PADG_05780</name>
</gene>
<proteinExistence type="predicted"/>
<dbReference type="GeneID" id="22584649"/>
<dbReference type="InParanoid" id="C1GEU4"/>
<dbReference type="HOGENOM" id="CLU_2961442_0_0_1"/>
<evidence type="ECO:0000313" key="2">
    <source>
        <dbReference type="EMBL" id="EEH49701.2"/>
    </source>
</evidence>
<dbReference type="RefSeq" id="XP_010761210.1">
    <property type="nucleotide sequence ID" value="XM_010762908.1"/>
</dbReference>
<sequence>MSSPVEVDGGSATRTLGWLDGQTWNRCREATESAPVNAPRDPPEEQNIVLSCLESDSRH</sequence>
<name>C1GEU4_PARBD</name>
<reference evidence="2 3" key="1">
    <citation type="journal article" date="2011" name="PLoS Genet.">
        <title>Comparative genomic analysis of human fungal pathogens causing paracoccidioidomycosis.</title>
        <authorList>
            <person name="Desjardins C.A."/>
            <person name="Champion M.D."/>
            <person name="Holder J.W."/>
            <person name="Muszewska A."/>
            <person name="Goldberg J."/>
            <person name="Bailao A.M."/>
            <person name="Brigido M.M."/>
            <person name="Ferreira M.E."/>
            <person name="Garcia A.M."/>
            <person name="Grynberg M."/>
            <person name="Gujja S."/>
            <person name="Heiman D.I."/>
            <person name="Henn M.R."/>
            <person name="Kodira C.D."/>
            <person name="Leon-Narvaez H."/>
            <person name="Longo L.V."/>
            <person name="Ma L.J."/>
            <person name="Malavazi I."/>
            <person name="Matsuo A.L."/>
            <person name="Morais F.V."/>
            <person name="Pereira M."/>
            <person name="Rodriguez-Brito S."/>
            <person name="Sakthikumar S."/>
            <person name="Salem-Izacc S.M."/>
            <person name="Sykes S.M."/>
            <person name="Teixeira M.M."/>
            <person name="Vallejo M.C."/>
            <person name="Walter M.E."/>
            <person name="Yandava C."/>
            <person name="Young S."/>
            <person name="Zeng Q."/>
            <person name="Zucker J."/>
            <person name="Felipe M.S."/>
            <person name="Goldman G.H."/>
            <person name="Haas B.J."/>
            <person name="McEwen J.G."/>
            <person name="Nino-Vega G."/>
            <person name="Puccia R."/>
            <person name="San-Blas G."/>
            <person name="Soares C.M."/>
            <person name="Birren B.W."/>
            <person name="Cuomo C.A."/>
        </authorList>
    </citation>
    <scope>NUCLEOTIDE SEQUENCE [LARGE SCALE GENOMIC DNA]</scope>
    <source>
        <strain evidence="2 3">Pb18</strain>
    </source>
</reference>
<organism evidence="2 3">
    <name type="scientific">Paracoccidioides brasiliensis (strain Pb18)</name>
    <dbReference type="NCBI Taxonomy" id="502780"/>
    <lineage>
        <taxon>Eukaryota</taxon>
        <taxon>Fungi</taxon>
        <taxon>Dikarya</taxon>
        <taxon>Ascomycota</taxon>
        <taxon>Pezizomycotina</taxon>
        <taxon>Eurotiomycetes</taxon>
        <taxon>Eurotiomycetidae</taxon>
        <taxon>Onygenales</taxon>
        <taxon>Ajellomycetaceae</taxon>
        <taxon>Paracoccidioides</taxon>
    </lineage>
</organism>
<accession>C1GEU4</accession>
<evidence type="ECO:0000256" key="1">
    <source>
        <dbReference type="SAM" id="MobiDB-lite"/>
    </source>
</evidence>
<dbReference type="EMBL" id="KN275963">
    <property type="protein sequence ID" value="EEH49701.2"/>
    <property type="molecule type" value="Genomic_DNA"/>
</dbReference>